<protein>
    <submittedName>
        <fullName evidence="3">Phage head morphogenesis protein</fullName>
    </submittedName>
</protein>
<dbReference type="InterPro" id="IPR006528">
    <property type="entry name" value="Phage_head_morphogenesis_dom"/>
</dbReference>
<dbReference type="EMBL" id="CP013389">
    <property type="protein sequence ID" value="AOJ10591.1"/>
    <property type="molecule type" value="Genomic_DNA"/>
</dbReference>
<reference evidence="3 4" key="1">
    <citation type="submission" date="2015-12" db="EMBL/GenBank/DDBJ databases">
        <title>Diversity of Burkholderia near neighbor genomes.</title>
        <authorList>
            <person name="Sahl J."/>
            <person name="Wagner D."/>
            <person name="Keim P."/>
        </authorList>
    </citation>
    <scope>NUCLEOTIDE SEQUENCE [LARGE SCALE GENOMIC DNA]</scope>
    <source>
        <strain evidence="3 4">BDU8</strain>
    </source>
</reference>
<dbReference type="NCBIfam" id="TIGR01641">
    <property type="entry name" value="phageSPP1_gp7"/>
    <property type="match status" value="1"/>
</dbReference>
<dbReference type="AlphaFoldDB" id="A0A1B4G3V3"/>
<organism evidence="3 4">
    <name type="scientific">Burkholderia mayonis</name>
    <dbReference type="NCBI Taxonomy" id="1385591"/>
    <lineage>
        <taxon>Bacteria</taxon>
        <taxon>Pseudomonadati</taxon>
        <taxon>Pseudomonadota</taxon>
        <taxon>Betaproteobacteria</taxon>
        <taxon>Burkholderiales</taxon>
        <taxon>Burkholderiaceae</taxon>
        <taxon>Burkholderia</taxon>
        <taxon>pseudomallei group</taxon>
    </lineage>
</organism>
<evidence type="ECO:0000313" key="3">
    <source>
        <dbReference type="EMBL" id="AOJ10591.1"/>
    </source>
</evidence>
<dbReference type="InterPro" id="IPR041110">
    <property type="entry name" value="PBECR2"/>
</dbReference>
<dbReference type="RefSeq" id="WP_066490647.1">
    <property type="nucleotide sequence ID" value="NZ_CP013389.1"/>
</dbReference>
<evidence type="ECO:0000259" key="2">
    <source>
        <dbReference type="Pfam" id="PF18810"/>
    </source>
</evidence>
<feature type="domain" description="Phage-Barnase-EndoU-ColicinE5/D-RelE like nuclease 2" evidence="2">
    <location>
        <begin position="297"/>
        <end position="436"/>
    </location>
</feature>
<feature type="domain" description="Phage head morphogenesis" evidence="1">
    <location>
        <begin position="55"/>
        <end position="185"/>
    </location>
</feature>
<evidence type="ECO:0000313" key="4">
    <source>
        <dbReference type="Proteomes" id="UP000067711"/>
    </source>
</evidence>
<dbReference type="Pfam" id="PF18810">
    <property type="entry name" value="PBECR2"/>
    <property type="match status" value="1"/>
</dbReference>
<evidence type="ECO:0000259" key="1">
    <source>
        <dbReference type="Pfam" id="PF04233"/>
    </source>
</evidence>
<proteinExistence type="predicted"/>
<accession>A0A1B4G3V3</accession>
<dbReference type="Proteomes" id="UP000067711">
    <property type="component" value="Chromosome 1"/>
</dbReference>
<sequence>MAVDLAYAIGLEPEKAIAYFESKGYQIGFRWQDVAAEAHAKAFTVAGVMKVDVLQDIRQALATSLKKGTTFDEFKRQLSPVLERKGWLGQGMIVDQDTGEIEGKRLTPRRLETIFQTNMQSAYMAGRYATQLEQVDTHPYWEYVAVLDNRTRPAHRALAGQIYRYDDPFWQTFYPPNGFRCRCRVRTRTDAYVEQNGIPVRNNNGDLVDVEIVDRSGAKQPAIAYKDPATGQKLLPDPGFSSNPGARWMKPFTPPPSDTLPRTFPSGVELPSMPTPTPVPASTMLPASLPPQQYAKAFLREFDLQLGESKIFEDVTRSAVTISEDLFKAGDGTWKADKDGRGAYMALLARAIQAPDEIWLRWEESRAQASKWLLKRRYLKSWLIEGQDGPQFGLSVFEFGQDGWSGSTAMMANTERSVDARRRYIEKQRDGFLAYRK</sequence>
<gene>
    <name evidence="3" type="ORF">WS71_25785</name>
</gene>
<name>A0A1B4G3V3_9BURK</name>
<dbReference type="Pfam" id="PF04233">
    <property type="entry name" value="Phage_Mu_F"/>
    <property type="match status" value="1"/>
</dbReference>